<dbReference type="STRING" id="6265.A0A0B2VWF2"/>
<evidence type="ECO:0000313" key="2">
    <source>
        <dbReference type="Proteomes" id="UP000031036"/>
    </source>
</evidence>
<accession>A0A0B2VWF2</accession>
<dbReference type="Proteomes" id="UP000031036">
    <property type="component" value="Unassembled WGS sequence"/>
</dbReference>
<sequence length="120" mass="13980">MEVSDRDLRVYAEECSTQGATCYGKDGCKRQLKCQLCGHCLTYQLKMILRGAYEEHMSRRNMRRILPVSIIPRTSAALGFAQISPRERKLFTKEEKRIGHVFFLVRRSVESVFTYLSIDR</sequence>
<dbReference type="AlphaFoldDB" id="A0A0B2VWF2"/>
<reference evidence="1 2" key="1">
    <citation type="submission" date="2014-11" db="EMBL/GenBank/DDBJ databases">
        <title>Genetic blueprint of the zoonotic pathogen Toxocara canis.</title>
        <authorList>
            <person name="Zhu X.-Q."/>
            <person name="Korhonen P.K."/>
            <person name="Cai H."/>
            <person name="Young N.D."/>
            <person name="Nejsum P."/>
            <person name="von Samson-Himmelstjerna G."/>
            <person name="Boag P.R."/>
            <person name="Tan P."/>
            <person name="Li Q."/>
            <person name="Min J."/>
            <person name="Yang Y."/>
            <person name="Wang X."/>
            <person name="Fang X."/>
            <person name="Hall R.S."/>
            <person name="Hofmann A."/>
            <person name="Sternberg P.W."/>
            <person name="Jex A.R."/>
            <person name="Gasser R.B."/>
        </authorList>
    </citation>
    <scope>NUCLEOTIDE SEQUENCE [LARGE SCALE GENOMIC DNA]</scope>
    <source>
        <strain evidence="1">PN_DK_2014</strain>
    </source>
</reference>
<name>A0A0B2VWF2_TOXCA</name>
<organism evidence="1 2">
    <name type="scientific">Toxocara canis</name>
    <name type="common">Canine roundworm</name>
    <dbReference type="NCBI Taxonomy" id="6265"/>
    <lineage>
        <taxon>Eukaryota</taxon>
        <taxon>Metazoa</taxon>
        <taxon>Ecdysozoa</taxon>
        <taxon>Nematoda</taxon>
        <taxon>Chromadorea</taxon>
        <taxon>Rhabditida</taxon>
        <taxon>Spirurina</taxon>
        <taxon>Ascaridomorpha</taxon>
        <taxon>Ascaridoidea</taxon>
        <taxon>Toxocaridae</taxon>
        <taxon>Toxocara</taxon>
    </lineage>
</organism>
<dbReference type="PANTHER" id="PTHR47113">
    <property type="entry name" value="LD09343P"/>
    <property type="match status" value="1"/>
</dbReference>
<dbReference type="OrthoDB" id="1413014at2759"/>
<comment type="caution">
    <text evidence="1">The sequence shown here is derived from an EMBL/GenBank/DDBJ whole genome shotgun (WGS) entry which is preliminary data.</text>
</comment>
<protein>
    <submittedName>
        <fullName evidence="1">Uncharacterized protein</fullName>
    </submittedName>
</protein>
<proteinExistence type="predicted"/>
<evidence type="ECO:0000313" key="1">
    <source>
        <dbReference type="EMBL" id="KHN85260.1"/>
    </source>
</evidence>
<keyword evidence="2" id="KW-1185">Reference proteome</keyword>
<gene>
    <name evidence="1" type="ORF">Tcan_04180</name>
</gene>
<dbReference type="PANTHER" id="PTHR47113:SF1">
    <property type="entry name" value="LD09343P"/>
    <property type="match status" value="1"/>
</dbReference>
<dbReference type="EMBL" id="JPKZ01000843">
    <property type="protein sequence ID" value="KHN85260.1"/>
    <property type="molecule type" value="Genomic_DNA"/>
</dbReference>
<dbReference type="InterPro" id="IPR053317">
    <property type="entry name" value="Tubulin_polyglutamylase"/>
</dbReference>